<gene>
    <name evidence="2" type="ORF">SCA03_63760</name>
</gene>
<reference evidence="2 3" key="1">
    <citation type="submission" date="2019-06" db="EMBL/GenBank/DDBJ databases">
        <title>Whole genome shotgun sequence of Streptomyces cacaoi subsp. cacaoi NBRC 12748.</title>
        <authorList>
            <person name="Hosoyama A."/>
            <person name="Uohara A."/>
            <person name="Ohji S."/>
            <person name="Ichikawa N."/>
        </authorList>
    </citation>
    <scope>NUCLEOTIDE SEQUENCE [LARGE SCALE GENOMIC DNA]</scope>
    <source>
        <strain evidence="2 3">NBRC 12748</strain>
    </source>
</reference>
<proteinExistence type="predicted"/>
<feature type="compositionally biased region" description="Low complexity" evidence="1">
    <location>
        <begin position="1"/>
        <end position="21"/>
    </location>
</feature>
<dbReference type="Proteomes" id="UP000319210">
    <property type="component" value="Unassembled WGS sequence"/>
</dbReference>
<dbReference type="EMBL" id="BJMM01000065">
    <property type="protein sequence ID" value="GEB53825.1"/>
    <property type="molecule type" value="Genomic_DNA"/>
</dbReference>
<keyword evidence="3" id="KW-1185">Reference proteome</keyword>
<dbReference type="AlphaFoldDB" id="A0A4Y3R7W9"/>
<evidence type="ECO:0000313" key="2">
    <source>
        <dbReference type="EMBL" id="GEB53825.1"/>
    </source>
</evidence>
<name>A0A4Y3R7W9_STRCI</name>
<protein>
    <submittedName>
        <fullName evidence="2">Uncharacterized protein</fullName>
    </submittedName>
</protein>
<accession>A0A4Y3R7W9</accession>
<evidence type="ECO:0000313" key="3">
    <source>
        <dbReference type="Proteomes" id="UP000319210"/>
    </source>
</evidence>
<sequence>MDGAHPAAATPAIPSATTEAATRTDILMPRTPKAGRCTLCNESFVLHNFQLPQEATSSAPTRQ</sequence>
<feature type="region of interest" description="Disordered" evidence="1">
    <location>
        <begin position="1"/>
        <end position="26"/>
    </location>
</feature>
<evidence type="ECO:0000256" key="1">
    <source>
        <dbReference type="SAM" id="MobiDB-lite"/>
    </source>
</evidence>
<comment type="caution">
    <text evidence="2">The sequence shown here is derived from an EMBL/GenBank/DDBJ whole genome shotgun (WGS) entry which is preliminary data.</text>
</comment>
<organism evidence="2 3">
    <name type="scientific">Streptomyces cacaoi</name>
    <dbReference type="NCBI Taxonomy" id="1898"/>
    <lineage>
        <taxon>Bacteria</taxon>
        <taxon>Bacillati</taxon>
        <taxon>Actinomycetota</taxon>
        <taxon>Actinomycetes</taxon>
        <taxon>Kitasatosporales</taxon>
        <taxon>Streptomycetaceae</taxon>
        <taxon>Streptomyces</taxon>
    </lineage>
</organism>